<proteinExistence type="predicted"/>
<keyword evidence="1" id="KW-0472">Membrane</keyword>
<protein>
    <submittedName>
        <fullName evidence="2">Uncharacterized protein</fullName>
    </submittedName>
</protein>
<dbReference type="EMBL" id="GL379920">
    <property type="protein sequence ID" value="EGT35201.1"/>
    <property type="molecule type" value="Genomic_DNA"/>
</dbReference>
<dbReference type="InParanoid" id="G0NPK3"/>
<name>G0NPK3_CAEBE</name>
<keyword evidence="1" id="KW-0812">Transmembrane</keyword>
<feature type="transmembrane region" description="Helical" evidence="1">
    <location>
        <begin position="6"/>
        <end position="28"/>
    </location>
</feature>
<evidence type="ECO:0000313" key="2">
    <source>
        <dbReference type="EMBL" id="EGT35201.1"/>
    </source>
</evidence>
<evidence type="ECO:0000313" key="3">
    <source>
        <dbReference type="Proteomes" id="UP000008068"/>
    </source>
</evidence>
<accession>G0NPK3</accession>
<dbReference type="HOGENOM" id="CLU_3175857_0_0_1"/>
<gene>
    <name evidence="2" type="ORF">CAEBREN_19025</name>
</gene>
<dbReference type="Proteomes" id="UP000008068">
    <property type="component" value="Unassembled WGS sequence"/>
</dbReference>
<reference evidence="3" key="1">
    <citation type="submission" date="2011-07" db="EMBL/GenBank/DDBJ databases">
        <authorList>
            <consortium name="Caenorhabditis brenneri Sequencing and Analysis Consortium"/>
            <person name="Wilson R.K."/>
        </authorList>
    </citation>
    <scope>NUCLEOTIDE SEQUENCE [LARGE SCALE GENOMIC DNA]</scope>
    <source>
        <strain evidence="3">PB2801</strain>
    </source>
</reference>
<dbReference type="AlphaFoldDB" id="G0NPK3"/>
<organism evidence="3">
    <name type="scientific">Caenorhabditis brenneri</name>
    <name type="common">Nematode worm</name>
    <dbReference type="NCBI Taxonomy" id="135651"/>
    <lineage>
        <taxon>Eukaryota</taxon>
        <taxon>Metazoa</taxon>
        <taxon>Ecdysozoa</taxon>
        <taxon>Nematoda</taxon>
        <taxon>Chromadorea</taxon>
        <taxon>Rhabditida</taxon>
        <taxon>Rhabditina</taxon>
        <taxon>Rhabditomorpha</taxon>
        <taxon>Rhabditoidea</taxon>
        <taxon>Rhabditidae</taxon>
        <taxon>Peloderinae</taxon>
        <taxon>Caenorhabditis</taxon>
    </lineage>
</organism>
<keyword evidence="3" id="KW-1185">Reference proteome</keyword>
<evidence type="ECO:0000256" key="1">
    <source>
        <dbReference type="SAM" id="Phobius"/>
    </source>
</evidence>
<sequence length="47" mass="5748">MDYTFYYEAIAYVSFFLNVYFWTVFIILEEGGDDEFSDIYDVSEEKY</sequence>
<keyword evidence="1" id="KW-1133">Transmembrane helix</keyword>